<accession>A0A6G1LDK5</accession>
<comment type="similarity">
    <text evidence="2">Belongs to the TAF9 family.</text>
</comment>
<gene>
    <name evidence="7" type="ORF">EJ03DRAFT_255777</name>
</gene>
<feature type="compositionally biased region" description="Polar residues" evidence="6">
    <location>
        <begin position="7"/>
        <end position="34"/>
    </location>
</feature>
<keyword evidence="4" id="KW-0804">Transcription</keyword>
<dbReference type="GO" id="GO:0003713">
    <property type="term" value="F:transcription coactivator activity"/>
    <property type="evidence" value="ECO:0007669"/>
    <property type="project" value="TreeGrafter"/>
</dbReference>
<dbReference type="InterPro" id="IPR009072">
    <property type="entry name" value="Histone-fold"/>
</dbReference>
<dbReference type="InterPro" id="IPR051431">
    <property type="entry name" value="TFIID_subunit_9"/>
</dbReference>
<name>A0A6G1LDK5_9PEZI</name>
<feature type="region of interest" description="Disordered" evidence="6">
    <location>
        <begin position="1"/>
        <end position="35"/>
    </location>
</feature>
<dbReference type="EMBL" id="ML995827">
    <property type="protein sequence ID" value="KAF2770244.1"/>
    <property type="molecule type" value="Genomic_DNA"/>
</dbReference>
<dbReference type="GO" id="GO:0000124">
    <property type="term" value="C:SAGA complex"/>
    <property type="evidence" value="ECO:0007669"/>
    <property type="project" value="TreeGrafter"/>
</dbReference>
<evidence type="ECO:0000256" key="1">
    <source>
        <dbReference type="ARBA" id="ARBA00004123"/>
    </source>
</evidence>
<keyword evidence="8" id="KW-1185">Reference proteome</keyword>
<dbReference type="FunFam" id="1.10.20.10:FF:000069">
    <property type="entry name" value="Transcription initiation factor TFIID subunit"/>
    <property type="match status" value="1"/>
</dbReference>
<feature type="compositionally biased region" description="Gly residues" evidence="6">
    <location>
        <begin position="193"/>
        <end position="212"/>
    </location>
</feature>
<keyword evidence="3" id="KW-0805">Transcription regulation</keyword>
<dbReference type="GO" id="GO:0005669">
    <property type="term" value="C:transcription factor TFIID complex"/>
    <property type="evidence" value="ECO:0007669"/>
    <property type="project" value="TreeGrafter"/>
</dbReference>
<evidence type="ECO:0000256" key="5">
    <source>
        <dbReference type="ARBA" id="ARBA00023242"/>
    </source>
</evidence>
<dbReference type="AlphaFoldDB" id="A0A6G1LDK5"/>
<evidence type="ECO:0000313" key="8">
    <source>
        <dbReference type="Proteomes" id="UP000799436"/>
    </source>
</evidence>
<evidence type="ECO:0000256" key="2">
    <source>
        <dbReference type="ARBA" id="ARBA00007646"/>
    </source>
</evidence>
<dbReference type="CDD" id="cd07979">
    <property type="entry name" value="HFD_TAF9"/>
    <property type="match status" value="1"/>
</dbReference>
<sequence length="239" mass="25293">TPPPSDTLPSTAAHTQANPPIQPITSTTDDGSSTRPRDARLLHLVLSNLGIQSYQERVPLQLLDFAYRYTSAILSDAQRLSSEGYLGGERATATKGRGGADGEITVQSLRQAIASRQAHSASAGANGAALPKAFMLEQAERRNRTALPKIREGGNRVFGDLQLPEEKYCLTGPAWNLREEWSSDEEGVEEAGFGGLNGVGMDGDVGMGGMDGEVGEEEGVGRMEDVFGEAGADVSMGQD</sequence>
<dbReference type="GO" id="GO:0016251">
    <property type="term" value="F:RNA polymerase II general transcription initiation factor activity"/>
    <property type="evidence" value="ECO:0007669"/>
    <property type="project" value="TreeGrafter"/>
</dbReference>
<organism evidence="7 8">
    <name type="scientific">Teratosphaeria nubilosa</name>
    <dbReference type="NCBI Taxonomy" id="161662"/>
    <lineage>
        <taxon>Eukaryota</taxon>
        <taxon>Fungi</taxon>
        <taxon>Dikarya</taxon>
        <taxon>Ascomycota</taxon>
        <taxon>Pezizomycotina</taxon>
        <taxon>Dothideomycetes</taxon>
        <taxon>Dothideomycetidae</taxon>
        <taxon>Mycosphaerellales</taxon>
        <taxon>Teratosphaeriaceae</taxon>
        <taxon>Teratosphaeria</taxon>
    </lineage>
</organism>
<feature type="region of interest" description="Disordered" evidence="6">
    <location>
        <begin position="193"/>
        <end position="216"/>
    </location>
</feature>
<reference evidence="7" key="1">
    <citation type="journal article" date="2020" name="Stud. Mycol.">
        <title>101 Dothideomycetes genomes: a test case for predicting lifestyles and emergence of pathogens.</title>
        <authorList>
            <person name="Haridas S."/>
            <person name="Albert R."/>
            <person name="Binder M."/>
            <person name="Bloem J."/>
            <person name="Labutti K."/>
            <person name="Salamov A."/>
            <person name="Andreopoulos B."/>
            <person name="Baker S."/>
            <person name="Barry K."/>
            <person name="Bills G."/>
            <person name="Bluhm B."/>
            <person name="Cannon C."/>
            <person name="Castanera R."/>
            <person name="Culley D."/>
            <person name="Daum C."/>
            <person name="Ezra D."/>
            <person name="Gonzalez J."/>
            <person name="Henrissat B."/>
            <person name="Kuo A."/>
            <person name="Liang C."/>
            <person name="Lipzen A."/>
            <person name="Lutzoni F."/>
            <person name="Magnuson J."/>
            <person name="Mondo S."/>
            <person name="Nolan M."/>
            <person name="Ohm R."/>
            <person name="Pangilinan J."/>
            <person name="Park H.-J."/>
            <person name="Ramirez L."/>
            <person name="Alfaro M."/>
            <person name="Sun H."/>
            <person name="Tritt A."/>
            <person name="Yoshinaga Y."/>
            <person name="Zwiers L.-H."/>
            <person name="Turgeon B."/>
            <person name="Goodwin S."/>
            <person name="Spatafora J."/>
            <person name="Crous P."/>
            <person name="Grigoriev I."/>
        </authorList>
    </citation>
    <scope>NUCLEOTIDE SEQUENCE</scope>
    <source>
        <strain evidence="7">CBS 116005</strain>
    </source>
</reference>
<comment type="subcellular location">
    <subcellularLocation>
        <location evidence="1">Nucleus</location>
    </subcellularLocation>
</comment>
<dbReference type="Pfam" id="PF02291">
    <property type="entry name" value="TFIID-31kDa"/>
    <property type="match status" value="1"/>
</dbReference>
<evidence type="ECO:0000256" key="3">
    <source>
        <dbReference type="ARBA" id="ARBA00023015"/>
    </source>
</evidence>
<dbReference type="GO" id="GO:0051123">
    <property type="term" value="P:RNA polymerase II preinitiation complex assembly"/>
    <property type="evidence" value="ECO:0007669"/>
    <property type="project" value="TreeGrafter"/>
</dbReference>
<feature type="non-terminal residue" evidence="7">
    <location>
        <position position="1"/>
    </location>
</feature>
<proteinExistence type="inferred from homology"/>
<protein>
    <submittedName>
        <fullName evidence="7">TFIID-31kDa-domain-containing protein</fullName>
    </submittedName>
</protein>
<dbReference type="GO" id="GO:0046982">
    <property type="term" value="F:protein heterodimerization activity"/>
    <property type="evidence" value="ECO:0007669"/>
    <property type="project" value="InterPro"/>
</dbReference>
<keyword evidence="5" id="KW-0539">Nucleus</keyword>
<dbReference type="Gene3D" id="1.10.20.10">
    <property type="entry name" value="Histone, subunit A"/>
    <property type="match status" value="1"/>
</dbReference>
<dbReference type="PANTHER" id="PTHR48068">
    <property type="entry name" value="TAF9 RNA POLYMERASE II, TATA BOX-BINDING PROTEIN (TBP)-ASSOCIATED FACTOR"/>
    <property type="match status" value="1"/>
</dbReference>
<dbReference type="InterPro" id="IPR003162">
    <property type="entry name" value="TFIID-31"/>
</dbReference>
<dbReference type="OrthoDB" id="341924at2759"/>
<dbReference type="PANTHER" id="PTHR48068:SF4">
    <property type="entry name" value="TATA-BOX BINDING PROTEIN ASSOCIATED FACTOR 9"/>
    <property type="match status" value="1"/>
</dbReference>
<evidence type="ECO:0000256" key="4">
    <source>
        <dbReference type="ARBA" id="ARBA00023163"/>
    </source>
</evidence>
<dbReference type="Proteomes" id="UP000799436">
    <property type="component" value="Unassembled WGS sequence"/>
</dbReference>
<dbReference type="SUPFAM" id="SSF47113">
    <property type="entry name" value="Histone-fold"/>
    <property type="match status" value="1"/>
</dbReference>
<evidence type="ECO:0000313" key="7">
    <source>
        <dbReference type="EMBL" id="KAF2770244.1"/>
    </source>
</evidence>
<feature type="non-terminal residue" evidence="7">
    <location>
        <position position="239"/>
    </location>
</feature>
<evidence type="ECO:0000256" key="6">
    <source>
        <dbReference type="SAM" id="MobiDB-lite"/>
    </source>
</evidence>